<proteinExistence type="inferred from homology"/>
<dbReference type="InterPro" id="IPR013740">
    <property type="entry name" value="Redoxin"/>
</dbReference>
<evidence type="ECO:0000313" key="8">
    <source>
        <dbReference type="EMBL" id="MCJ7857132.1"/>
    </source>
</evidence>
<dbReference type="AlphaFoldDB" id="A0A9X1WIW4"/>
<keyword evidence="5 6" id="KW-0676">Redox-active center</keyword>
<evidence type="ECO:0000256" key="6">
    <source>
        <dbReference type="HAMAP-Rule" id="MF_00269"/>
    </source>
</evidence>
<keyword evidence="2 6" id="KW-0049">Antioxidant</keyword>
<dbReference type="InterPro" id="IPR050455">
    <property type="entry name" value="Tpx_Peroxidase_subfamily"/>
</dbReference>
<evidence type="ECO:0000313" key="9">
    <source>
        <dbReference type="Proteomes" id="UP001139207"/>
    </source>
</evidence>
<dbReference type="SUPFAM" id="SSF52833">
    <property type="entry name" value="Thioredoxin-like"/>
    <property type="match status" value="1"/>
</dbReference>
<dbReference type="Pfam" id="PF08534">
    <property type="entry name" value="Redoxin"/>
    <property type="match status" value="1"/>
</dbReference>
<evidence type="ECO:0000256" key="1">
    <source>
        <dbReference type="ARBA" id="ARBA00022559"/>
    </source>
</evidence>
<evidence type="ECO:0000256" key="3">
    <source>
        <dbReference type="ARBA" id="ARBA00023002"/>
    </source>
</evidence>
<evidence type="ECO:0000259" key="7">
    <source>
        <dbReference type="PROSITE" id="PS51352"/>
    </source>
</evidence>
<comment type="similarity">
    <text evidence="6">Belongs to the peroxiredoxin family. Tpx subfamily.</text>
</comment>
<feature type="active site" description="Cysteine sulfenic acid (-SOH) intermediate" evidence="6">
    <location>
        <position position="60"/>
    </location>
</feature>
<dbReference type="PROSITE" id="PS01265">
    <property type="entry name" value="TPX"/>
    <property type="match status" value="1"/>
</dbReference>
<reference evidence="8" key="1">
    <citation type="submission" date="2022-04" db="EMBL/GenBank/DDBJ databases">
        <title>Corynebacterium kalidii LD5P10.</title>
        <authorList>
            <person name="Sun J.Q."/>
        </authorList>
    </citation>
    <scope>NUCLEOTIDE SEQUENCE</scope>
    <source>
        <strain evidence="8">LD5P10</strain>
    </source>
</reference>
<comment type="catalytic activity">
    <reaction evidence="6">
        <text>a hydroperoxide + [thioredoxin]-dithiol = an alcohol + [thioredoxin]-disulfide + H2O</text>
        <dbReference type="Rhea" id="RHEA:62620"/>
        <dbReference type="Rhea" id="RHEA-COMP:10698"/>
        <dbReference type="Rhea" id="RHEA-COMP:10700"/>
        <dbReference type="ChEBI" id="CHEBI:15377"/>
        <dbReference type="ChEBI" id="CHEBI:29950"/>
        <dbReference type="ChEBI" id="CHEBI:30879"/>
        <dbReference type="ChEBI" id="CHEBI:35924"/>
        <dbReference type="ChEBI" id="CHEBI:50058"/>
        <dbReference type="EC" id="1.11.1.24"/>
    </reaction>
</comment>
<dbReference type="PANTHER" id="PTHR43110">
    <property type="entry name" value="THIOL PEROXIDASE"/>
    <property type="match status" value="1"/>
</dbReference>
<dbReference type="EMBL" id="JALIEA010000005">
    <property type="protein sequence ID" value="MCJ7857132.1"/>
    <property type="molecule type" value="Genomic_DNA"/>
</dbReference>
<dbReference type="Gene3D" id="3.40.30.10">
    <property type="entry name" value="Glutaredoxin"/>
    <property type="match status" value="1"/>
</dbReference>
<evidence type="ECO:0000256" key="5">
    <source>
        <dbReference type="ARBA" id="ARBA00023284"/>
    </source>
</evidence>
<sequence>MADTAFQGNPAHTVGDLPAVGDKAPNFTTVSAALKDVNGDSLRGRRVVLNIFPSVDTGVCAASEREFNARAAGLENTAVVSVSKDLPFALGRFCAAEGIENVEATSAFRSSFGEDFGVTLTDSPLAGLLGRAVVVLDTDGTVLHSQLVPEITTEPDYDAALAVLN</sequence>
<dbReference type="InterPro" id="IPR036249">
    <property type="entry name" value="Thioredoxin-like_sf"/>
</dbReference>
<comment type="caution">
    <text evidence="8">The sequence shown here is derived from an EMBL/GenBank/DDBJ whole genome shotgun (WGS) entry which is preliminary data.</text>
</comment>
<keyword evidence="3 6" id="KW-0560">Oxidoreductase</keyword>
<dbReference type="Proteomes" id="UP001139207">
    <property type="component" value="Unassembled WGS sequence"/>
</dbReference>
<evidence type="ECO:0000256" key="2">
    <source>
        <dbReference type="ARBA" id="ARBA00022862"/>
    </source>
</evidence>
<dbReference type="PROSITE" id="PS51352">
    <property type="entry name" value="THIOREDOXIN_2"/>
    <property type="match status" value="1"/>
</dbReference>
<dbReference type="CDD" id="cd03014">
    <property type="entry name" value="PRX_Atyp2cys"/>
    <property type="match status" value="1"/>
</dbReference>
<dbReference type="PANTHER" id="PTHR43110:SF1">
    <property type="entry name" value="THIOL PEROXIDASE"/>
    <property type="match status" value="1"/>
</dbReference>
<dbReference type="InterPro" id="IPR013766">
    <property type="entry name" value="Thioredoxin_domain"/>
</dbReference>
<feature type="domain" description="Thioredoxin" evidence="7">
    <location>
        <begin position="18"/>
        <end position="165"/>
    </location>
</feature>
<keyword evidence="1 6" id="KW-0575">Peroxidase</keyword>
<name>A0A9X1WIW4_9CORY</name>
<organism evidence="8 9">
    <name type="scientific">Corynebacterium kalidii</name>
    <dbReference type="NCBI Taxonomy" id="2931982"/>
    <lineage>
        <taxon>Bacteria</taxon>
        <taxon>Bacillati</taxon>
        <taxon>Actinomycetota</taxon>
        <taxon>Actinomycetes</taxon>
        <taxon>Mycobacteriales</taxon>
        <taxon>Corynebacteriaceae</taxon>
        <taxon>Corynebacterium</taxon>
    </lineage>
</organism>
<keyword evidence="9" id="KW-1185">Reference proteome</keyword>
<comment type="function">
    <text evidence="6">Thiol-specific peroxidase that catalyzes the reduction of hydrogen peroxide and organic hydroperoxides to water and alcohols, respectively. Plays a role in cell protection against oxidative stress by detoxifying peroxides.</text>
</comment>
<feature type="disulfide bond" description="Redox-active" evidence="6">
    <location>
        <begin position="60"/>
        <end position="94"/>
    </location>
</feature>
<dbReference type="RefSeq" id="WP_244802884.1">
    <property type="nucleotide sequence ID" value="NZ_JALIEA010000005.1"/>
</dbReference>
<dbReference type="GO" id="GO:0008379">
    <property type="term" value="F:thioredoxin peroxidase activity"/>
    <property type="evidence" value="ECO:0007669"/>
    <property type="project" value="UniProtKB-UniRule"/>
</dbReference>
<dbReference type="InterPro" id="IPR018219">
    <property type="entry name" value="Tpx_CS"/>
</dbReference>
<keyword evidence="4 6" id="KW-1015">Disulfide bond</keyword>
<dbReference type="InterPro" id="IPR002065">
    <property type="entry name" value="TPX"/>
</dbReference>
<evidence type="ECO:0000256" key="4">
    <source>
        <dbReference type="ARBA" id="ARBA00023157"/>
    </source>
</evidence>
<dbReference type="EC" id="1.11.1.24" evidence="6"/>
<dbReference type="NCBIfam" id="NF001808">
    <property type="entry name" value="PRK00522.1"/>
    <property type="match status" value="1"/>
</dbReference>
<comment type="subunit">
    <text evidence="6">Homodimer.</text>
</comment>
<accession>A0A9X1WIW4</accession>
<comment type="miscellaneous">
    <text evidence="6">The active site is a conserved redox-active cysteine residue, the peroxidatic cysteine (C(P)), which makes the nucleophilic attack on the peroxide substrate. The peroxide oxidizes the C(P)-SH to cysteine sulfenic acid (C(P)-SOH), which then reacts with another cysteine residue, the resolving cysteine (C(R)), to form a disulfide bridge. The disulfide is subsequently reduced by an appropriate electron donor to complete the catalytic cycle. In this atypical 2-Cys peroxiredoxin, C(R) is present in the same subunit to form an intramolecular disulfide. The disulfide is subsequently reduced by thioredoxin.</text>
</comment>
<gene>
    <name evidence="6 8" type="primary">tpx</name>
    <name evidence="8" type="ORF">MUN33_00140</name>
</gene>
<protein>
    <recommendedName>
        <fullName evidence="6">Thiol peroxidase</fullName>
        <shortName evidence="6">Tpx</shortName>
        <ecNumber evidence="6">1.11.1.24</ecNumber>
    </recommendedName>
    <alternativeName>
        <fullName evidence="6">Peroxiredoxin tpx</fullName>
        <shortName evidence="6">Prx</shortName>
    </alternativeName>
    <alternativeName>
        <fullName evidence="6">Thioredoxin peroxidase</fullName>
    </alternativeName>
    <alternativeName>
        <fullName evidence="6">Thioredoxin-dependent peroxiredoxin</fullName>
    </alternativeName>
</protein>
<dbReference type="HAMAP" id="MF_00269">
    <property type="entry name" value="Tpx"/>
    <property type="match status" value="1"/>
</dbReference>